<dbReference type="PROSITE" id="PS50011">
    <property type="entry name" value="PROTEIN_KINASE_DOM"/>
    <property type="match status" value="1"/>
</dbReference>
<evidence type="ECO:0000259" key="2">
    <source>
        <dbReference type="PROSITE" id="PS50011"/>
    </source>
</evidence>
<dbReference type="Gene3D" id="3.30.200.20">
    <property type="entry name" value="Phosphorylase Kinase, domain 1"/>
    <property type="match status" value="1"/>
</dbReference>
<evidence type="ECO:0000313" key="3">
    <source>
        <dbReference type="EMBL" id="CAE0809398.1"/>
    </source>
</evidence>
<dbReference type="PROSITE" id="PS00107">
    <property type="entry name" value="PROTEIN_KINASE_ATP"/>
    <property type="match status" value="1"/>
</dbReference>
<keyword evidence="1" id="KW-0547">Nucleotide-binding</keyword>
<accession>A0A7S4FR89</accession>
<name>A0A7S4FR89_9EUGL</name>
<dbReference type="SUPFAM" id="SSF56112">
    <property type="entry name" value="Protein kinase-like (PK-like)"/>
    <property type="match status" value="1"/>
</dbReference>
<dbReference type="InterPro" id="IPR000719">
    <property type="entry name" value="Prot_kinase_dom"/>
</dbReference>
<dbReference type="EMBL" id="HBJA01057994">
    <property type="protein sequence ID" value="CAE0809398.1"/>
    <property type="molecule type" value="Transcribed_RNA"/>
</dbReference>
<protein>
    <recommendedName>
        <fullName evidence="2">Protein kinase domain-containing protein</fullName>
    </recommendedName>
</protein>
<gene>
    <name evidence="3" type="ORF">EGYM00163_LOCUS20530</name>
</gene>
<dbReference type="InterPro" id="IPR011009">
    <property type="entry name" value="Kinase-like_dom_sf"/>
</dbReference>
<dbReference type="AlphaFoldDB" id="A0A7S4FR89"/>
<proteinExistence type="predicted"/>
<dbReference type="Pfam" id="PF00069">
    <property type="entry name" value="Pkinase"/>
    <property type="match status" value="1"/>
</dbReference>
<dbReference type="Gene3D" id="1.10.510.10">
    <property type="entry name" value="Transferase(Phosphotransferase) domain 1"/>
    <property type="match status" value="1"/>
</dbReference>
<reference evidence="3" key="1">
    <citation type="submission" date="2021-01" db="EMBL/GenBank/DDBJ databases">
        <authorList>
            <person name="Corre E."/>
            <person name="Pelletier E."/>
            <person name="Niang G."/>
            <person name="Scheremetjew M."/>
            <person name="Finn R."/>
            <person name="Kale V."/>
            <person name="Holt S."/>
            <person name="Cochrane G."/>
            <person name="Meng A."/>
            <person name="Brown T."/>
            <person name="Cohen L."/>
        </authorList>
    </citation>
    <scope>NUCLEOTIDE SEQUENCE</scope>
    <source>
        <strain evidence="3">CCMP1594</strain>
    </source>
</reference>
<dbReference type="PANTHER" id="PTHR24347">
    <property type="entry name" value="SERINE/THREONINE-PROTEIN KINASE"/>
    <property type="match status" value="1"/>
</dbReference>
<sequence>MATLNAADFAREAPLVIGEKPLEQDFVQGPLLGKGTFGEVWKCRHRETGQVCAVKAVNLKMAKGDPKKKAWLMQEAQLQALCQHDKVVKVFEVFRWGNILYIIEELLGGGSLMDLACPRGIWGHLPEDRVAFIASQVVAALAKLHHIGVVHRDIKPDQFLMARPYDVSTVKLCDFGLAGLADDFAAMKIPCGTPMFMAPEAMETAMQPRAPYGPPVDMWAVGITVHLLLLGEPPFYPPRTHRPKDEVPRLHRDIVTGNRKPLTGRGWAAVSGEARDFVEACLQLDPARRLTADQARQHPWLAGLNAQH</sequence>
<keyword evidence="1" id="KW-0067">ATP-binding</keyword>
<dbReference type="GO" id="GO:0004672">
    <property type="term" value="F:protein kinase activity"/>
    <property type="evidence" value="ECO:0007669"/>
    <property type="project" value="InterPro"/>
</dbReference>
<dbReference type="GO" id="GO:0005524">
    <property type="term" value="F:ATP binding"/>
    <property type="evidence" value="ECO:0007669"/>
    <property type="project" value="UniProtKB-UniRule"/>
</dbReference>
<feature type="binding site" evidence="1">
    <location>
        <position position="55"/>
    </location>
    <ligand>
        <name>ATP</name>
        <dbReference type="ChEBI" id="CHEBI:30616"/>
    </ligand>
</feature>
<evidence type="ECO:0000256" key="1">
    <source>
        <dbReference type="PROSITE-ProRule" id="PRU10141"/>
    </source>
</evidence>
<organism evidence="3">
    <name type="scientific">Eutreptiella gymnastica</name>
    <dbReference type="NCBI Taxonomy" id="73025"/>
    <lineage>
        <taxon>Eukaryota</taxon>
        <taxon>Discoba</taxon>
        <taxon>Euglenozoa</taxon>
        <taxon>Euglenida</taxon>
        <taxon>Spirocuta</taxon>
        <taxon>Euglenophyceae</taxon>
        <taxon>Eutreptiales</taxon>
        <taxon>Eutreptiaceae</taxon>
        <taxon>Eutreptiella</taxon>
    </lineage>
</organism>
<dbReference type="InterPro" id="IPR017441">
    <property type="entry name" value="Protein_kinase_ATP_BS"/>
</dbReference>
<feature type="domain" description="Protein kinase" evidence="2">
    <location>
        <begin position="26"/>
        <end position="301"/>
    </location>
</feature>